<protein>
    <recommendedName>
        <fullName evidence="2">Alpha-amylase C-terminal domain-containing protein</fullName>
    </recommendedName>
</protein>
<evidence type="ECO:0000313" key="3">
    <source>
        <dbReference type="EMBL" id="CAD7244584.1"/>
    </source>
</evidence>
<proteinExistence type="inferred from homology"/>
<name>A0A7R8XCD4_9CRUS</name>
<dbReference type="EMBL" id="CAJPEV010000666">
    <property type="protein sequence ID" value="CAG0887414.1"/>
    <property type="molecule type" value="Genomic_DNA"/>
</dbReference>
<dbReference type="EMBL" id="LR900183">
    <property type="protein sequence ID" value="CAD7244584.1"/>
    <property type="molecule type" value="Genomic_DNA"/>
</dbReference>
<accession>A0A7R8XCD4</accession>
<dbReference type="SUPFAM" id="SSF51011">
    <property type="entry name" value="Glycosyl hydrolase domain"/>
    <property type="match status" value="1"/>
</dbReference>
<dbReference type="OrthoDB" id="550577at2759"/>
<dbReference type="InterPro" id="IPR013780">
    <property type="entry name" value="Glyco_hydro_b"/>
</dbReference>
<dbReference type="GO" id="GO:0043169">
    <property type="term" value="F:cation binding"/>
    <property type="evidence" value="ECO:0007669"/>
    <property type="project" value="InterPro"/>
</dbReference>
<dbReference type="SMART" id="SM00632">
    <property type="entry name" value="Aamy_C"/>
    <property type="match status" value="1"/>
</dbReference>
<dbReference type="AlphaFoldDB" id="A0A7R8XCD4"/>
<evidence type="ECO:0000313" key="4">
    <source>
        <dbReference type="Proteomes" id="UP000677054"/>
    </source>
</evidence>
<evidence type="ECO:0000256" key="1">
    <source>
        <dbReference type="ARBA" id="ARBA00008061"/>
    </source>
</evidence>
<feature type="domain" description="Alpha-amylase C-terminal" evidence="2">
    <location>
        <begin position="16"/>
        <end position="94"/>
    </location>
</feature>
<dbReference type="InterPro" id="IPR006048">
    <property type="entry name" value="A-amylase/branching_C"/>
</dbReference>
<dbReference type="GO" id="GO:0005975">
    <property type="term" value="P:carbohydrate metabolic process"/>
    <property type="evidence" value="ECO:0007669"/>
    <property type="project" value="InterPro"/>
</dbReference>
<evidence type="ECO:0000259" key="2">
    <source>
        <dbReference type="SMART" id="SM00632"/>
    </source>
</evidence>
<dbReference type="InterPro" id="IPR031319">
    <property type="entry name" value="A-amylase_C"/>
</dbReference>
<dbReference type="Proteomes" id="UP000677054">
    <property type="component" value="Unassembled WGS sequence"/>
</dbReference>
<gene>
    <name evidence="3" type="ORF">DSTB1V02_LOCUS4478</name>
</gene>
<organism evidence="3">
    <name type="scientific">Darwinula stevensoni</name>
    <dbReference type="NCBI Taxonomy" id="69355"/>
    <lineage>
        <taxon>Eukaryota</taxon>
        <taxon>Metazoa</taxon>
        <taxon>Ecdysozoa</taxon>
        <taxon>Arthropoda</taxon>
        <taxon>Crustacea</taxon>
        <taxon>Oligostraca</taxon>
        <taxon>Ostracoda</taxon>
        <taxon>Podocopa</taxon>
        <taxon>Podocopida</taxon>
        <taxon>Darwinulocopina</taxon>
        <taxon>Darwinuloidea</taxon>
        <taxon>Darwinulidae</taxon>
        <taxon>Darwinula</taxon>
    </lineage>
</organism>
<reference evidence="3" key="1">
    <citation type="submission" date="2020-11" db="EMBL/GenBank/DDBJ databases">
        <authorList>
            <person name="Tran Van P."/>
        </authorList>
    </citation>
    <scope>NUCLEOTIDE SEQUENCE</scope>
</reference>
<dbReference type="Pfam" id="PF02806">
    <property type="entry name" value="Alpha-amylase_C"/>
    <property type="match status" value="1"/>
</dbReference>
<keyword evidence="4" id="KW-1185">Reference proteome</keyword>
<dbReference type="GO" id="GO:0003824">
    <property type="term" value="F:catalytic activity"/>
    <property type="evidence" value="ECO:0007669"/>
    <property type="project" value="InterPro"/>
</dbReference>
<dbReference type="Gene3D" id="2.60.40.1180">
    <property type="entry name" value="Golgi alpha-mannosidase II"/>
    <property type="match status" value="1"/>
</dbReference>
<sequence length="102" mass="11098">MDNVEFRNAVVGTDLENFFLEGDDVAFSRGDKGFFAISKSGSMDRVFQTGMPEGTYCNVIDGCETEVTVESDGTARIQITNPEEPILAICQGCTGDGFPRMQ</sequence>
<comment type="similarity">
    <text evidence="1">Belongs to the glycosyl hydrolase 13 family.</text>
</comment>